<evidence type="ECO:0000313" key="5">
    <source>
        <dbReference type="Proteomes" id="UP001222027"/>
    </source>
</evidence>
<dbReference type="PANTHER" id="PTHR34452">
    <property type="entry name" value="MYOSIN HEAVY CHAIN-RELATED PROTEIN"/>
    <property type="match status" value="1"/>
</dbReference>
<comment type="caution">
    <text evidence="4">The sequence shown here is derived from an EMBL/GenBank/DDBJ whole genome shotgun (WGS) entry which is preliminary data.</text>
</comment>
<feature type="region of interest" description="Disordered" evidence="2">
    <location>
        <begin position="994"/>
        <end position="1071"/>
    </location>
</feature>
<organism evidence="4 5">
    <name type="scientific">Ensete ventricosum</name>
    <name type="common">Abyssinian banana</name>
    <name type="synonym">Musa ensete</name>
    <dbReference type="NCBI Taxonomy" id="4639"/>
    <lineage>
        <taxon>Eukaryota</taxon>
        <taxon>Viridiplantae</taxon>
        <taxon>Streptophyta</taxon>
        <taxon>Embryophyta</taxon>
        <taxon>Tracheophyta</taxon>
        <taxon>Spermatophyta</taxon>
        <taxon>Magnoliopsida</taxon>
        <taxon>Liliopsida</taxon>
        <taxon>Zingiberales</taxon>
        <taxon>Musaceae</taxon>
        <taxon>Ensete</taxon>
    </lineage>
</organism>
<evidence type="ECO:0000313" key="4">
    <source>
        <dbReference type="EMBL" id="KAJ8464966.1"/>
    </source>
</evidence>
<feature type="coiled-coil region" evidence="1">
    <location>
        <begin position="522"/>
        <end position="606"/>
    </location>
</feature>
<evidence type="ECO:0000256" key="1">
    <source>
        <dbReference type="SAM" id="Coils"/>
    </source>
</evidence>
<dbReference type="EMBL" id="JAQQAF010000008">
    <property type="protein sequence ID" value="KAJ8464966.1"/>
    <property type="molecule type" value="Genomic_DNA"/>
</dbReference>
<dbReference type="AlphaFoldDB" id="A0AAV8PXU5"/>
<dbReference type="PROSITE" id="PS51840">
    <property type="entry name" value="C2_NT"/>
    <property type="match status" value="1"/>
</dbReference>
<dbReference type="Pfam" id="PF10358">
    <property type="entry name" value="NT-C2"/>
    <property type="match status" value="1"/>
</dbReference>
<feature type="coiled-coil region" evidence="1">
    <location>
        <begin position="668"/>
        <end position="831"/>
    </location>
</feature>
<sequence>MFKAARWRATEKNKNKAVFKLQFQATQVPQSGPGTMMVSLGPVDAGRPTARSEKVAVIGGTCNWVNPVYETVKLVRNPTTGKMDDKVYRFLLSATGSSKAGVLGDATVNLADFAEVFTAASVSLPLKASNTATILRITIQRIQGDGKAREGDEDGEAMIKRQTRASQSQLNKCDFKEGVKAPNDMDCFSSMSDGSYANTQSQVKFPSSREIPIRVDSHGSLQKSHSFDTISASDSDASSGIYVTRDNWIKHNNTQRDPTSFFSPLINSDTPKRLITSSGDWSGTSAPDGNADASTRSSGDVVLNETSCDSEHSLEKLRYDIIMLTRKVELSDLELQILRKQIIKECKRGEDLSRELSSLKEERDALKRECEALKLSEKPIKFEGNIPTGSQHDGDDLHSLLEKTKQELDHEKNLNVHLRLQLKMTQGSELILAVKDLDTLLEQRNGEPLCMKCSKMYLKTETSDELEAMKMGNGLPQPKKHECEKKLHKKVAQNDTEEQYPLDELVNIHDDMKVAYSLENKIIDLNNEVEFYMKDHEDLEMQMEQLALDYEILKQENHDITTKLEQIQLREQLRMQYECSAHVAIISDLESHVECLEKELHKQAESFEADIATITDAKVEQEKRAIVAEEALREAKWSNSKIVKRLQEEFRSLSAHMSSTFQANEKIVKHVLKETAELRSEKSNLEDLLEKTKKDMVSVQEQFRMKFKQLVGLLYFKSKEADRLLLELKDTRRKLENYRMSEVASQKNFVEEKQRKTEMEKLKLEKSLLAEQNKEKEELLVEMDLSRSATEVSEISPQDKNLEIDTLKKEIAVLRKEVNIALEENNELRNIKDEKDTTISVLKSEVANPGVQYSNLKHTLYENELEKQDLRRSLSNLKGGLLEGQLTTSSDEKNGDNHTASISNDDEHFHQSLRYGSKDDVKCSREYLQQSEDENHTHDVDSKDNKLRVRYTGNDLGEVHQVFISSTYDEKKIEELSETTASAWMHYLAYPGLPRERGRDEKESRQSDGNGREAGEGGGGGESERDPAARSERRSSLHGEEGTLGVQLLKSPAVAVASSPSTTTNSMPAGS</sequence>
<dbReference type="Proteomes" id="UP001222027">
    <property type="component" value="Unassembled WGS sequence"/>
</dbReference>
<reference evidence="4 5" key="1">
    <citation type="submission" date="2022-12" db="EMBL/GenBank/DDBJ databases">
        <title>Chromosome-scale assembly of the Ensete ventricosum genome.</title>
        <authorList>
            <person name="Dussert Y."/>
            <person name="Stocks J."/>
            <person name="Wendawek A."/>
            <person name="Woldeyes F."/>
            <person name="Nichols R.A."/>
            <person name="Borrell J.S."/>
        </authorList>
    </citation>
    <scope>NUCLEOTIDE SEQUENCE [LARGE SCALE GENOMIC DNA]</scope>
    <source>
        <strain evidence="5">cv. Maze</strain>
        <tissue evidence="4">Seeds</tissue>
    </source>
</reference>
<feature type="compositionally biased region" description="Low complexity" evidence="2">
    <location>
        <begin position="1051"/>
        <end position="1064"/>
    </location>
</feature>
<protein>
    <recommendedName>
        <fullName evidence="3">C2 NT-type domain-containing protein</fullName>
    </recommendedName>
</protein>
<feature type="compositionally biased region" description="Polar residues" evidence="2">
    <location>
        <begin position="219"/>
        <end position="230"/>
    </location>
</feature>
<feature type="compositionally biased region" description="Basic and acidic residues" evidence="2">
    <location>
        <begin position="994"/>
        <end position="1015"/>
    </location>
</feature>
<gene>
    <name evidence="4" type="ORF">OPV22_027518</name>
</gene>
<proteinExistence type="predicted"/>
<feature type="coiled-coil region" evidence="1">
    <location>
        <begin position="349"/>
        <end position="376"/>
    </location>
</feature>
<feature type="region of interest" description="Disordered" evidence="2">
    <location>
        <begin position="217"/>
        <end position="236"/>
    </location>
</feature>
<feature type="region of interest" description="Disordered" evidence="2">
    <location>
        <begin position="273"/>
        <end position="298"/>
    </location>
</feature>
<keyword evidence="5" id="KW-1185">Reference proteome</keyword>
<keyword evidence="1" id="KW-0175">Coiled coil</keyword>
<name>A0AAV8PXU5_ENSVE</name>
<dbReference type="InterPro" id="IPR019448">
    <property type="entry name" value="NT-C2"/>
</dbReference>
<feature type="compositionally biased region" description="Basic and acidic residues" evidence="2">
    <location>
        <begin position="1022"/>
        <end position="1041"/>
    </location>
</feature>
<feature type="region of interest" description="Disordered" evidence="2">
    <location>
        <begin position="884"/>
        <end position="908"/>
    </location>
</feature>
<evidence type="ECO:0000259" key="3">
    <source>
        <dbReference type="PROSITE" id="PS51840"/>
    </source>
</evidence>
<evidence type="ECO:0000256" key="2">
    <source>
        <dbReference type="SAM" id="MobiDB-lite"/>
    </source>
</evidence>
<dbReference type="PANTHER" id="PTHR34452:SF7">
    <property type="entry name" value="MYOSIN HEAVY CHAIN-RELATED PROTEIN"/>
    <property type="match status" value="1"/>
</dbReference>
<accession>A0AAV8PXU5</accession>
<feature type="domain" description="C2 NT-type" evidence="3">
    <location>
        <begin position="7"/>
        <end position="143"/>
    </location>
</feature>